<gene>
    <name evidence="1" type="ORF">PC117_g22490</name>
</gene>
<dbReference type="Proteomes" id="UP000736787">
    <property type="component" value="Unassembled WGS sequence"/>
</dbReference>
<comment type="caution">
    <text evidence="1">The sequence shown here is derived from an EMBL/GenBank/DDBJ whole genome shotgun (WGS) entry which is preliminary data.</text>
</comment>
<proteinExistence type="predicted"/>
<dbReference type="EMBL" id="RCMK01001246">
    <property type="protein sequence ID" value="KAG2898542.1"/>
    <property type="molecule type" value="Genomic_DNA"/>
</dbReference>
<reference evidence="1" key="1">
    <citation type="submission" date="2018-10" db="EMBL/GenBank/DDBJ databases">
        <title>Effector identification in a new, highly contiguous assembly of the strawberry crown rot pathogen Phytophthora cactorum.</title>
        <authorList>
            <person name="Armitage A.D."/>
            <person name="Nellist C.F."/>
            <person name="Bates H."/>
            <person name="Vickerstaff R.J."/>
            <person name="Harrison R.J."/>
        </authorList>
    </citation>
    <scope>NUCLEOTIDE SEQUENCE</scope>
    <source>
        <strain evidence="1">4040</strain>
    </source>
</reference>
<sequence>MSIELWRSVSMDFIFGSHPMRKDARVSRCLSTVSTRWPISFRFRARSPLPIPRYTSSTLSSVITPCPNPSSLTATSVFTSKLFELL</sequence>
<name>A0A8T1BC43_9STRA</name>
<dbReference type="AlphaFoldDB" id="A0A8T1BC43"/>
<evidence type="ECO:0000313" key="1">
    <source>
        <dbReference type="EMBL" id="KAG2898542.1"/>
    </source>
</evidence>
<evidence type="ECO:0000313" key="2">
    <source>
        <dbReference type="Proteomes" id="UP000736787"/>
    </source>
</evidence>
<protein>
    <submittedName>
        <fullName evidence="1">Uncharacterized protein</fullName>
    </submittedName>
</protein>
<accession>A0A8T1BC43</accession>
<organism evidence="1 2">
    <name type="scientific">Phytophthora cactorum</name>
    <dbReference type="NCBI Taxonomy" id="29920"/>
    <lineage>
        <taxon>Eukaryota</taxon>
        <taxon>Sar</taxon>
        <taxon>Stramenopiles</taxon>
        <taxon>Oomycota</taxon>
        <taxon>Peronosporomycetes</taxon>
        <taxon>Peronosporales</taxon>
        <taxon>Peronosporaceae</taxon>
        <taxon>Phytophthora</taxon>
    </lineage>
</organism>